<dbReference type="GO" id="GO:0003824">
    <property type="term" value="F:catalytic activity"/>
    <property type="evidence" value="ECO:0007669"/>
    <property type="project" value="InterPro"/>
</dbReference>
<dbReference type="eggNOG" id="KOG1075">
    <property type="taxonomic scope" value="Eukaryota"/>
</dbReference>
<proteinExistence type="predicted"/>
<protein>
    <recommendedName>
        <fullName evidence="1">Endonuclease/exonuclease/phosphatase domain-containing protein</fullName>
    </recommendedName>
</protein>
<sequence>MGRKSKTRINPCVPKTILHSVPLNSISDDGTENMNKIIIRKKISYHTSQSPFSFPSHQNYPPDHFDIRKEAAATWDIFSRNTRGLNAKAKRAAVPSWIINKKIDCVMLLETKISFVDDIFIRSIWGKIEVDRYLLKRKIRQEVFLCLRRNRFFTKTQVLKGNNWIAIKGHPNNSSMDCVLAAIYALLSEADRNVLWLKLLEAIDILKNPWFLAGDFNGVHFSCERSTATVSFSGVQNFNNFIASVAFLDMPLTGRRFTWLNLFPPLKLTALKKGLSDRCPLVVEVYDTKWGLKAFRFMDSWLEQPGFDKMIDDWWLGFRNTNDGPSSIIRMLDLLREELRRWNKNSFGNIKQTIGRIEDQIDELDLSFEKAVPKQDVLRNRRLLWIDLWQKYKQDEIYWRQMSRSKWVKDGDQNTILSICLLQLGSKRIPSAC</sequence>
<accession>B9RIZ4</accession>
<dbReference type="InterPro" id="IPR005135">
    <property type="entry name" value="Endo/exonuclease/phosphatase"/>
</dbReference>
<dbReference type="AlphaFoldDB" id="B9RIZ4"/>
<dbReference type="SUPFAM" id="SSF56219">
    <property type="entry name" value="DNase I-like"/>
    <property type="match status" value="1"/>
</dbReference>
<gene>
    <name evidence="2" type="ORF">RCOM_1752400</name>
</gene>
<evidence type="ECO:0000313" key="2">
    <source>
        <dbReference type="EMBL" id="EEF48660.1"/>
    </source>
</evidence>
<dbReference type="PANTHER" id="PTHR33710">
    <property type="entry name" value="BNAC02G09200D PROTEIN"/>
    <property type="match status" value="1"/>
</dbReference>
<evidence type="ECO:0000259" key="1">
    <source>
        <dbReference type="Pfam" id="PF03372"/>
    </source>
</evidence>
<dbReference type="InterPro" id="IPR036691">
    <property type="entry name" value="Endo/exonu/phosph_ase_sf"/>
</dbReference>
<dbReference type="Pfam" id="PF03372">
    <property type="entry name" value="Exo_endo_phos"/>
    <property type="match status" value="1"/>
</dbReference>
<dbReference type="Proteomes" id="UP000008311">
    <property type="component" value="Unassembled WGS sequence"/>
</dbReference>
<organism evidence="2 3">
    <name type="scientific">Ricinus communis</name>
    <name type="common">Castor bean</name>
    <dbReference type="NCBI Taxonomy" id="3988"/>
    <lineage>
        <taxon>Eukaryota</taxon>
        <taxon>Viridiplantae</taxon>
        <taxon>Streptophyta</taxon>
        <taxon>Embryophyta</taxon>
        <taxon>Tracheophyta</taxon>
        <taxon>Spermatophyta</taxon>
        <taxon>Magnoliopsida</taxon>
        <taxon>eudicotyledons</taxon>
        <taxon>Gunneridae</taxon>
        <taxon>Pentapetalae</taxon>
        <taxon>rosids</taxon>
        <taxon>fabids</taxon>
        <taxon>Malpighiales</taxon>
        <taxon>Euphorbiaceae</taxon>
        <taxon>Acalyphoideae</taxon>
        <taxon>Acalypheae</taxon>
        <taxon>Ricinus</taxon>
    </lineage>
</organism>
<reference evidence="3" key="1">
    <citation type="journal article" date="2010" name="Nat. Biotechnol.">
        <title>Draft genome sequence of the oilseed species Ricinus communis.</title>
        <authorList>
            <person name="Chan A.P."/>
            <person name="Crabtree J."/>
            <person name="Zhao Q."/>
            <person name="Lorenzi H."/>
            <person name="Orvis J."/>
            <person name="Puiu D."/>
            <person name="Melake-Berhan A."/>
            <person name="Jones K.M."/>
            <person name="Redman J."/>
            <person name="Chen G."/>
            <person name="Cahoon E.B."/>
            <person name="Gedil M."/>
            <person name="Stanke M."/>
            <person name="Haas B.J."/>
            <person name="Wortman J.R."/>
            <person name="Fraser-Liggett C.M."/>
            <person name="Ravel J."/>
            <person name="Rabinowicz P.D."/>
        </authorList>
    </citation>
    <scope>NUCLEOTIDE SEQUENCE [LARGE SCALE GENOMIC DNA]</scope>
    <source>
        <strain evidence="3">cv. Hale</strain>
    </source>
</reference>
<dbReference type="Gene3D" id="3.60.10.10">
    <property type="entry name" value="Endonuclease/exonuclease/phosphatase"/>
    <property type="match status" value="1"/>
</dbReference>
<evidence type="ECO:0000313" key="3">
    <source>
        <dbReference type="Proteomes" id="UP000008311"/>
    </source>
</evidence>
<dbReference type="InParanoid" id="B9RIZ4"/>
<dbReference type="PANTHER" id="PTHR33710:SF13">
    <property type="entry name" value="ENDONUCLEASE_EXONUCLEASE_PHOSPHATASE FAMILY PROTEIN"/>
    <property type="match status" value="1"/>
</dbReference>
<name>B9RIZ4_RICCO</name>
<feature type="domain" description="Endonuclease/exonuclease/phosphatase" evidence="1">
    <location>
        <begin position="73"/>
        <end position="221"/>
    </location>
</feature>
<keyword evidence="3" id="KW-1185">Reference proteome</keyword>
<dbReference type="EMBL" id="EQ973782">
    <property type="protein sequence ID" value="EEF48660.1"/>
    <property type="molecule type" value="Genomic_DNA"/>
</dbReference>